<reference evidence="2" key="1">
    <citation type="submission" date="2016-02" db="EMBL/GenBank/DDBJ databases">
        <authorList>
            <person name="Wibberg D."/>
        </authorList>
    </citation>
    <scope>NUCLEOTIDE SEQUENCE [LARGE SCALE GENOMIC DNA]</scope>
</reference>
<proteinExistence type="predicted"/>
<dbReference type="Proteomes" id="UP000199013">
    <property type="component" value="Unassembled WGS sequence"/>
</dbReference>
<dbReference type="AlphaFoldDB" id="A0A1C3P365"/>
<dbReference type="EMBL" id="FLUV01001718">
    <property type="protein sequence ID" value="SBW24251.1"/>
    <property type="molecule type" value="Genomic_DNA"/>
</dbReference>
<gene>
    <name evidence="1" type="ORF">FDG2_4083</name>
</gene>
<sequence length="41" mass="4786">MIRGAQEVLDAWYEHKDTEHTDIHRLLRQLRLPTDTGTDGP</sequence>
<evidence type="ECO:0000313" key="2">
    <source>
        <dbReference type="Proteomes" id="UP000199013"/>
    </source>
</evidence>
<accession>A0A1C3P365</accession>
<keyword evidence="2" id="KW-1185">Reference proteome</keyword>
<evidence type="ECO:0000313" key="1">
    <source>
        <dbReference type="EMBL" id="SBW24251.1"/>
    </source>
</evidence>
<name>A0A1C3P365_9ACTN</name>
<organism evidence="1 2">
    <name type="scientific">Candidatus Protofrankia californiensis</name>
    <dbReference type="NCBI Taxonomy" id="1839754"/>
    <lineage>
        <taxon>Bacteria</taxon>
        <taxon>Bacillati</taxon>
        <taxon>Actinomycetota</taxon>
        <taxon>Actinomycetes</taxon>
        <taxon>Frankiales</taxon>
        <taxon>Frankiaceae</taxon>
        <taxon>Protofrankia</taxon>
    </lineage>
</organism>
<protein>
    <submittedName>
        <fullName evidence="1">Uncharacterized protein</fullName>
    </submittedName>
</protein>